<evidence type="ECO:0000256" key="1">
    <source>
        <dbReference type="ARBA" id="ARBA00004239"/>
    </source>
</evidence>
<accession>A0A4U1EBL4</accession>
<comment type="similarity">
    <text evidence="2">Belongs to the peptidase A1 family.</text>
</comment>
<evidence type="ECO:0000256" key="2">
    <source>
        <dbReference type="ARBA" id="ARBA00007447"/>
    </source>
</evidence>
<dbReference type="Pfam" id="PF00026">
    <property type="entry name" value="Asp"/>
    <property type="match status" value="1"/>
</dbReference>
<organism evidence="4 5">
    <name type="scientific">Monodon monoceros</name>
    <name type="common">Narwhal</name>
    <name type="synonym">Ceratodon monodon</name>
    <dbReference type="NCBI Taxonomy" id="40151"/>
    <lineage>
        <taxon>Eukaryota</taxon>
        <taxon>Metazoa</taxon>
        <taxon>Chordata</taxon>
        <taxon>Craniata</taxon>
        <taxon>Vertebrata</taxon>
        <taxon>Euteleostomi</taxon>
        <taxon>Mammalia</taxon>
        <taxon>Eutheria</taxon>
        <taxon>Laurasiatheria</taxon>
        <taxon>Artiodactyla</taxon>
        <taxon>Whippomorpha</taxon>
        <taxon>Cetacea</taxon>
        <taxon>Odontoceti</taxon>
        <taxon>Monodontidae</taxon>
        <taxon>Monodon</taxon>
    </lineage>
</organism>
<dbReference type="PANTHER" id="PTHR47966:SF49">
    <property type="entry name" value="PEPSIN A-5"/>
    <property type="match status" value="1"/>
</dbReference>
<dbReference type="InterPro" id="IPR001461">
    <property type="entry name" value="Aspartic_peptidase_A1"/>
</dbReference>
<dbReference type="GO" id="GO:0005576">
    <property type="term" value="C:extracellular region"/>
    <property type="evidence" value="ECO:0007669"/>
    <property type="project" value="UniProtKB-SubCell"/>
</dbReference>
<dbReference type="InterPro" id="IPR021109">
    <property type="entry name" value="Peptidase_aspartic_dom_sf"/>
</dbReference>
<gene>
    <name evidence="4" type="ORF">EI555_013845</name>
</gene>
<comment type="subcellular location">
    <subcellularLocation>
        <location evidence="1">Secreted</location>
        <location evidence="1">Extracellular space</location>
    </subcellularLocation>
</comment>
<feature type="non-terminal residue" evidence="4">
    <location>
        <position position="145"/>
    </location>
</feature>
<feature type="domain" description="Peptidase A1" evidence="3">
    <location>
        <begin position="1"/>
        <end position="145"/>
    </location>
</feature>
<evidence type="ECO:0000313" key="5">
    <source>
        <dbReference type="Proteomes" id="UP000308365"/>
    </source>
</evidence>
<proteinExistence type="inferred from homology"/>
<dbReference type="GO" id="GO:0004190">
    <property type="term" value="F:aspartic-type endopeptidase activity"/>
    <property type="evidence" value="ECO:0007669"/>
    <property type="project" value="InterPro"/>
</dbReference>
<dbReference type="PROSITE" id="PS51767">
    <property type="entry name" value="PEPTIDASE_A1"/>
    <property type="match status" value="1"/>
</dbReference>
<dbReference type="EMBL" id="RWIC01003020">
    <property type="protein sequence ID" value="TKC33499.1"/>
    <property type="molecule type" value="Genomic_DNA"/>
</dbReference>
<comment type="caution">
    <text evidence="4">The sequence shown here is derived from an EMBL/GenBank/DDBJ whole genome shotgun (WGS) entry which is preliminary data.</text>
</comment>
<dbReference type="AlphaFoldDB" id="A0A4U1EBL4"/>
<dbReference type="InterPro" id="IPR001969">
    <property type="entry name" value="Aspartic_peptidase_AS"/>
</dbReference>
<dbReference type="PROSITE" id="PS00141">
    <property type="entry name" value="ASP_PROTEASE"/>
    <property type="match status" value="1"/>
</dbReference>
<reference evidence="5" key="1">
    <citation type="journal article" date="2019" name="IScience">
        <title>Narwhal Genome Reveals Long-Term Low Genetic Diversity despite Current Large Abundance Size.</title>
        <authorList>
            <person name="Westbury M.V."/>
            <person name="Petersen B."/>
            <person name="Garde E."/>
            <person name="Heide-Jorgensen M.P."/>
            <person name="Lorenzen E.D."/>
        </authorList>
    </citation>
    <scope>NUCLEOTIDE SEQUENCE [LARGE SCALE GENOMIC DNA]</scope>
</reference>
<dbReference type="Proteomes" id="UP000308365">
    <property type="component" value="Unassembled WGS sequence"/>
</dbReference>
<dbReference type="Gene3D" id="2.40.70.10">
    <property type="entry name" value="Acid Proteases"/>
    <property type="match status" value="2"/>
</dbReference>
<evidence type="ECO:0000259" key="3">
    <source>
        <dbReference type="PROSITE" id="PS51767"/>
    </source>
</evidence>
<sequence>IGKLIDMGQPFGLSKSQYGMEHAPFDGILGLGYPSLATQGTTPIFDTLKRRSLIPQPVFAFYLSSITMNGVVFGCFRGCQAILDTGTSLVLGPSRLVTAIQMLISASPVGHEYAVSCSYVARLPTIIFSINGNDYPLPPQAYIRK</sequence>
<dbReference type="GO" id="GO:0006508">
    <property type="term" value="P:proteolysis"/>
    <property type="evidence" value="ECO:0007669"/>
    <property type="project" value="InterPro"/>
</dbReference>
<dbReference type="SUPFAM" id="SSF50630">
    <property type="entry name" value="Acid proteases"/>
    <property type="match status" value="1"/>
</dbReference>
<feature type="non-terminal residue" evidence="4">
    <location>
        <position position="1"/>
    </location>
</feature>
<dbReference type="PANTHER" id="PTHR47966">
    <property type="entry name" value="BETA-SITE APP-CLEAVING ENZYME, ISOFORM A-RELATED"/>
    <property type="match status" value="1"/>
</dbReference>
<name>A0A4U1EBL4_MONMO</name>
<evidence type="ECO:0000313" key="4">
    <source>
        <dbReference type="EMBL" id="TKC33499.1"/>
    </source>
</evidence>
<protein>
    <recommendedName>
        <fullName evidence="3">Peptidase A1 domain-containing protein</fullName>
    </recommendedName>
</protein>
<dbReference type="InterPro" id="IPR033121">
    <property type="entry name" value="PEPTIDASE_A1"/>
</dbReference>